<dbReference type="NCBIfam" id="TIGR00254">
    <property type="entry name" value="GGDEF"/>
    <property type="match status" value="1"/>
</dbReference>
<dbReference type="SMART" id="SM00267">
    <property type="entry name" value="GGDEF"/>
    <property type="match status" value="1"/>
</dbReference>
<dbReference type="EMBL" id="CP013650">
    <property type="protein sequence ID" value="ALS98698.1"/>
    <property type="molecule type" value="Genomic_DNA"/>
</dbReference>
<dbReference type="SMART" id="SM00091">
    <property type="entry name" value="PAS"/>
    <property type="match status" value="2"/>
</dbReference>
<dbReference type="InterPro" id="IPR052155">
    <property type="entry name" value="Biofilm_reg_signaling"/>
</dbReference>
<name>A0A0U2RN11_9ALTE</name>
<dbReference type="InterPro" id="IPR013767">
    <property type="entry name" value="PAS_fold"/>
</dbReference>
<dbReference type="Pfam" id="PF00990">
    <property type="entry name" value="GGDEF"/>
    <property type="match status" value="1"/>
</dbReference>
<dbReference type="KEGG" id="lal:AT746_10735"/>
<dbReference type="AlphaFoldDB" id="A0A0U2RN11"/>
<dbReference type="CDD" id="cd00130">
    <property type="entry name" value="PAS"/>
    <property type="match status" value="2"/>
</dbReference>
<dbReference type="InterPro" id="IPR035919">
    <property type="entry name" value="EAL_sf"/>
</dbReference>
<feature type="domain" description="PAS" evidence="2">
    <location>
        <begin position="126"/>
        <end position="170"/>
    </location>
</feature>
<dbReference type="PANTHER" id="PTHR44757">
    <property type="entry name" value="DIGUANYLATE CYCLASE DGCP"/>
    <property type="match status" value="1"/>
</dbReference>
<proteinExistence type="predicted"/>
<reference evidence="5 6" key="1">
    <citation type="submission" date="2015-12" db="EMBL/GenBank/DDBJ databases">
        <title>Complete genome of Lacimicrobium alkaliphilum KCTC 32984.</title>
        <authorList>
            <person name="Kim S.-G."/>
            <person name="Lee Y.-J."/>
        </authorList>
    </citation>
    <scope>NUCLEOTIDE SEQUENCE [LARGE SCALE GENOMIC DNA]</scope>
    <source>
        <strain evidence="5 6">YelD216</strain>
    </source>
</reference>
<dbReference type="Proteomes" id="UP000068447">
    <property type="component" value="Chromosome"/>
</dbReference>
<dbReference type="PANTHER" id="PTHR44757:SF2">
    <property type="entry name" value="BIOFILM ARCHITECTURE MAINTENANCE PROTEIN MBAA"/>
    <property type="match status" value="1"/>
</dbReference>
<dbReference type="CDD" id="cd01948">
    <property type="entry name" value="EAL"/>
    <property type="match status" value="1"/>
</dbReference>
<dbReference type="NCBIfam" id="TIGR00229">
    <property type="entry name" value="sensory_box"/>
    <property type="match status" value="1"/>
</dbReference>
<dbReference type="SUPFAM" id="SSF141868">
    <property type="entry name" value="EAL domain-like"/>
    <property type="match status" value="1"/>
</dbReference>
<dbReference type="SUPFAM" id="SSF55073">
    <property type="entry name" value="Nucleotide cyclase"/>
    <property type="match status" value="1"/>
</dbReference>
<comment type="cofactor">
    <cofactor evidence="1">
        <name>Mg(2+)</name>
        <dbReference type="ChEBI" id="CHEBI:18420"/>
    </cofactor>
</comment>
<evidence type="ECO:0000313" key="6">
    <source>
        <dbReference type="Proteomes" id="UP000068447"/>
    </source>
</evidence>
<dbReference type="Pfam" id="PF13188">
    <property type="entry name" value="PAS_8"/>
    <property type="match status" value="1"/>
</dbReference>
<gene>
    <name evidence="5" type="ORF">AT746_10735</name>
</gene>
<dbReference type="InterPro" id="IPR000160">
    <property type="entry name" value="GGDEF_dom"/>
</dbReference>
<accession>A0A0U2RN11</accession>
<evidence type="ECO:0000259" key="2">
    <source>
        <dbReference type="PROSITE" id="PS50112"/>
    </source>
</evidence>
<dbReference type="RefSeq" id="WP_062480169.1">
    <property type="nucleotide sequence ID" value="NZ_CP013650.1"/>
</dbReference>
<dbReference type="SUPFAM" id="SSF55785">
    <property type="entry name" value="PYP-like sensor domain (PAS domain)"/>
    <property type="match status" value="2"/>
</dbReference>
<protein>
    <recommendedName>
        <fullName evidence="7">Diguanylate cyclase</fullName>
    </recommendedName>
</protein>
<dbReference type="InterPro" id="IPR001633">
    <property type="entry name" value="EAL_dom"/>
</dbReference>
<evidence type="ECO:0000313" key="5">
    <source>
        <dbReference type="EMBL" id="ALS98698.1"/>
    </source>
</evidence>
<evidence type="ECO:0008006" key="7">
    <source>
        <dbReference type="Google" id="ProtNLM"/>
    </source>
</evidence>
<feature type="domain" description="EAL" evidence="3">
    <location>
        <begin position="425"/>
        <end position="679"/>
    </location>
</feature>
<keyword evidence="6" id="KW-1185">Reference proteome</keyword>
<dbReference type="GO" id="GO:0003824">
    <property type="term" value="F:catalytic activity"/>
    <property type="evidence" value="ECO:0007669"/>
    <property type="project" value="UniProtKB-ARBA"/>
</dbReference>
<dbReference type="CDD" id="cd01949">
    <property type="entry name" value="GGDEF"/>
    <property type="match status" value="1"/>
</dbReference>
<feature type="domain" description="GGDEF" evidence="4">
    <location>
        <begin position="283"/>
        <end position="416"/>
    </location>
</feature>
<sequence length="682" mass="76966">MSESRNNSQFNNFFISSAQPMLLLNMLRIVDANNAAARLLGCDDEQQLRQTDLRDWLKSDDLGNLESSLSDAQQNGHGKTRWSWCTPQNHPVETECFFTRIDTEGDSLLHCTLQHLDEFGPSAQVQLQLYQQMFDSSPEAIIITDINHKVLYANRAFSEMLGYSLTELVGANARLLRSSKHDDAFFSQIQQSLRVKGFWSGDIWDKGRNGQELPRHVRLSAIVDEFRRPRYIVGVYTEAGAHENRMLQLQEMAYHDDLTGLPNRALLMQLLPHQVSQCRRSDAGFALMFLDLDNFKPINDSFGHDAGDEILKQVADRFCTVLRNSDTIARLGGDEFIILVTDIRGAASVSRVAEKLHQCLKQPFMIKGQSAQISTSIGISLFPDNSEEPETLINQADIAMYRAKKRGENQHVFYCEELNQEVVRFKQVEQDIRDGLSREEFVPYYQPQIDSRSGGIVGVECLARWLHKDKGVISPKDFIAVAEKSGLIQEMFMQVLSRAIGDIGDWKKRYDSDIQVSVNISGSQFCDQHNIEQMSAMLRDSGVSPDKFKTEITESSLMDNGQYLLERLSWVKTAGFSIALDHFGSGYSSLRQLQNLPLDTLKIDSSFITGMTNQPRDKVIIKAIIQLSKTLDIDVVAQGVEDADQADFLKQNGCHVMQGYHFSHPLPAEDFAELLASNLAVC</sequence>
<dbReference type="GO" id="GO:0006355">
    <property type="term" value="P:regulation of DNA-templated transcription"/>
    <property type="evidence" value="ECO:0007669"/>
    <property type="project" value="InterPro"/>
</dbReference>
<dbReference type="InterPro" id="IPR029787">
    <property type="entry name" value="Nucleotide_cyclase"/>
</dbReference>
<dbReference type="FunFam" id="3.30.70.270:FF:000001">
    <property type="entry name" value="Diguanylate cyclase domain protein"/>
    <property type="match status" value="1"/>
</dbReference>
<dbReference type="Gene3D" id="3.30.70.270">
    <property type="match status" value="1"/>
</dbReference>
<dbReference type="Pfam" id="PF00989">
    <property type="entry name" value="PAS"/>
    <property type="match status" value="1"/>
</dbReference>
<dbReference type="SMART" id="SM00052">
    <property type="entry name" value="EAL"/>
    <property type="match status" value="1"/>
</dbReference>
<dbReference type="PROSITE" id="PS50112">
    <property type="entry name" value="PAS"/>
    <property type="match status" value="1"/>
</dbReference>
<evidence type="ECO:0000256" key="1">
    <source>
        <dbReference type="ARBA" id="ARBA00001946"/>
    </source>
</evidence>
<dbReference type="Pfam" id="PF00563">
    <property type="entry name" value="EAL"/>
    <property type="match status" value="1"/>
</dbReference>
<dbReference type="InterPro" id="IPR043128">
    <property type="entry name" value="Rev_trsase/Diguanyl_cyclase"/>
</dbReference>
<evidence type="ECO:0000259" key="4">
    <source>
        <dbReference type="PROSITE" id="PS50887"/>
    </source>
</evidence>
<dbReference type="InterPro" id="IPR035965">
    <property type="entry name" value="PAS-like_dom_sf"/>
</dbReference>
<dbReference type="Gene3D" id="3.30.450.20">
    <property type="entry name" value="PAS domain"/>
    <property type="match status" value="2"/>
</dbReference>
<evidence type="ECO:0000259" key="3">
    <source>
        <dbReference type="PROSITE" id="PS50883"/>
    </source>
</evidence>
<dbReference type="InterPro" id="IPR000014">
    <property type="entry name" value="PAS"/>
</dbReference>
<dbReference type="PROSITE" id="PS50883">
    <property type="entry name" value="EAL"/>
    <property type="match status" value="1"/>
</dbReference>
<dbReference type="Gene3D" id="3.20.20.450">
    <property type="entry name" value="EAL domain"/>
    <property type="match status" value="1"/>
</dbReference>
<organism evidence="5 6">
    <name type="scientific">Lacimicrobium alkaliphilum</name>
    <dbReference type="NCBI Taxonomy" id="1526571"/>
    <lineage>
        <taxon>Bacteria</taxon>
        <taxon>Pseudomonadati</taxon>
        <taxon>Pseudomonadota</taxon>
        <taxon>Gammaproteobacteria</taxon>
        <taxon>Alteromonadales</taxon>
        <taxon>Alteromonadaceae</taxon>
        <taxon>Lacimicrobium</taxon>
    </lineage>
</organism>
<dbReference type="STRING" id="1526571.AT746_10735"/>
<dbReference type="PROSITE" id="PS50887">
    <property type="entry name" value="GGDEF"/>
    <property type="match status" value="1"/>
</dbReference>